<accession>A0A1M6G779</accession>
<reference evidence="4" key="1">
    <citation type="submission" date="2016-11" db="EMBL/GenBank/DDBJ databases">
        <authorList>
            <person name="Varghese N."/>
            <person name="Submissions S."/>
        </authorList>
    </citation>
    <scope>NUCLEOTIDE SEQUENCE [LARGE SCALE GENOMIC DNA]</scope>
    <source>
        <strain evidence="4">DSM 19858</strain>
    </source>
</reference>
<feature type="signal peptide" evidence="1">
    <location>
        <begin position="1"/>
        <end position="21"/>
    </location>
</feature>
<sequence>MKNFLLLLVIMASFTIGCSSDDDNNNDNDPSGETDSTFSAEQLSSAAQYSEEKGGSAVLVMVDGETIFEDYHNGADEHTAPHIYSATKLYWSAIAALAKQQGLIDYEENVSNTITEWQDTGLHPGKNEIKIKHLLTLSSGLSQNFMTISDESDRYQYAIDELDMVSAPGEKFSYGPSNYYIFGVLLERKLQEKGISQNPLEYLESEIFDKIGLEYESWTHDEAGNPNIPNGCYLTPRNWVKFGQFMIDKGNYNGTQIVESSLLEDMFVPTGPNPGHGNFCWLNTKNGYGLNPLDSAPDGSEGGIMYYDGYTEIIGGLGAGKNRMYLIPSLKTVIIRQTQLGEDTFEDHEFLELLLKE</sequence>
<feature type="chain" id="PRO_5012183844" evidence="1">
    <location>
        <begin position="22"/>
        <end position="357"/>
    </location>
</feature>
<dbReference type="InterPro" id="IPR050789">
    <property type="entry name" value="Diverse_Enzym_Activities"/>
</dbReference>
<dbReference type="InterPro" id="IPR012338">
    <property type="entry name" value="Beta-lactam/transpept-like"/>
</dbReference>
<dbReference type="Gene3D" id="3.40.710.10">
    <property type="entry name" value="DD-peptidase/beta-lactamase superfamily"/>
    <property type="match status" value="1"/>
</dbReference>
<dbReference type="Proteomes" id="UP000184543">
    <property type="component" value="Unassembled WGS sequence"/>
</dbReference>
<dbReference type="EMBL" id="FQYU01000002">
    <property type="protein sequence ID" value="SHJ05800.1"/>
    <property type="molecule type" value="Genomic_DNA"/>
</dbReference>
<dbReference type="RefSeq" id="WP_094766620.1">
    <property type="nucleotide sequence ID" value="NZ_FQYU01000002.1"/>
</dbReference>
<dbReference type="STRING" id="192903.SAMN04488513_102705"/>
<name>A0A1M6G779_9FLAO</name>
<dbReference type="Pfam" id="PF00144">
    <property type="entry name" value="Beta-lactamase"/>
    <property type="match status" value="1"/>
</dbReference>
<evidence type="ECO:0000259" key="2">
    <source>
        <dbReference type="Pfam" id="PF00144"/>
    </source>
</evidence>
<dbReference type="PANTHER" id="PTHR43283">
    <property type="entry name" value="BETA-LACTAMASE-RELATED"/>
    <property type="match status" value="1"/>
</dbReference>
<evidence type="ECO:0000313" key="3">
    <source>
        <dbReference type="EMBL" id="SHJ05800.1"/>
    </source>
</evidence>
<keyword evidence="1" id="KW-0732">Signal</keyword>
<gene>
    <name evidence="3" type="ORF">SAMN04488513_102705</name>
</gene>
<dbReference type="SUPFAM" id="SSF56601">
    <property type="entry name" value="beta-lactamase/transpeptidase-like"/>
    <property type="match status" value="1"/>
</dbReference>
<evidence type="ECO:0000256" key="1">
    <source>
        <dbReference type="SAM" id="SignalP"/>
    </source>
</evidence>
<dbReference type="PROSITE" id="PS51257">
    <property type="entry name" value="PROKAR_LIPOPROTEIN"/>
    <property type="match status" value="1"/>
</dbReference>
<feature type="domain" description="Beta-lactamase-related" evidence="2">
    <location>
        <begin position="53"/>
        <end position="285"/>
    </location>
</feature>
<keyword evidence="4" id="KW-1185">Reference proteome</keyword>
<dbReference type="OrthoDB" id="1522765at2"/>
<dbReference type="PANTHER" id="PTHR43283:SF7">
    <property type="entry name" value="BETA-LACTAMASE-RELATED DOMAIN-CONTAINING PROTEIN"/>
    <property type="match status" value="1"/>
</dbReference>
<dbReference type="AlphaFoldDB" id="A0A1M6G779"/>
<evidence type="ECO:0000313" key="4">
    <source>
        <dbReference type="Proteomes" id="UP000184543"/>
    </source>
</evidence>
<dbReference type="InterPro" id="IPR001466">
    <property type="entry name" value="Beta-lactam-related"/>
</dbReference>
<organism evidence="3 4">
    <name type="scientific">Pseudozobellia thermophila</name>
    <dbReference type="NCBI Taxonomy" id="192903"/>
    <lineage>
        <taxon>Bacteria</taxon>
        <taxon>Pseudomonadati</taxon>
        <taxon>Bacteroidota</taxon>
        <taxon>Flavobacteriia</taxon>
        <taxon>Flavobacteriales</taxon>
        <taxon>Flavobacteriaceae</taxon>
        <taxon>Pseudozobellia</taxon>
    </lineage>
</organism>
<proteinExistence type="predicted"/>
<protein>
    <submittedName>
        <fullName evidence="3">CubicO group peptidase, beta-lactamase class C family</fullName>
    </submittedName>
</protein>